<evidence type="ECO:0000313" key="1">
    <source>
        <dbReference type="EMBL" id="KAJ3662103.1"/>
    </source>
</evidence>
<evidence type="ECO:0008006" key="3">
    <source>
        <dbReference type="Google" id="ProtNLM"/>
    </source>
</evidence>
<keyword evidence="2" id="KW-1185">Reference proteome</keyword>
<evidence type="ECO:0000313" key="2">
    <source>
        <dbReference type="Proteomes" id="UP001168821"/>
    </source>
</evidence>
<gene>
    <name evidence="1" type="ORF">Zmor_006462</name>
</gene>
<protein>
    <recommendedName>
        <fullName evidence="3">Receptor ligand binding region domain-containing protein</fullName>
    </recommendedName>
</protein>
<sequence length="103" mass="11923">MPGSESFQVSTVRRISNVTEALQFLRGLEEQSRWEHKYVVLDCSADMAKEIVVSHVRDITLGKRTYHYLLSGLVSLNFNILYLCYYHTSASPSDRQRYCSRSL</sequence>
<organism evidence="1 2">
    <name type="scientific">Zophobas morio</name>
    <dbReference type="NCBI Taxonomy" id="2755281"/>
    <lineage>
        <taxon>Eukaryota</taxon>
        <taxon>Metazoa</taxon>
        <taxon>Ecdysozoa</taxon>
        <taxon>Arthropoda</taxon>
        <taxon>Hexapoda</taxon>
        <taxon>Insecta</taxon>
        <taxon>Pterygota</taxon>
        <taxon>Neoptera</taxon>
        <taxon>Endopterygota</taxon>
        <taxon>Coleoptera</taxon>
        <taxon>Polyphaga</taxon>
        <taxon>Cucujiformia</taxon>
        <taxon>Tenebrionidae</taxon>
        <taxon>Zophobas</taxon>
    </lineage>
</organism>
<dbReference type="Gene3D" id="3.40.50.2300">
    <property type="match status" value="1"/>
</dbReference>
<reference evidence="1" key="1">
    <citation type="journal article" date="2023" name="G3 (Bethesda)">
        <title>Whole genome assemblies of Zophobas morio and Tenebrio molitor.</title>
        <authorList>
            <person name="Kaur S."/>
            <person name="Stinson S.A."/>
            <person name="diCenzo G.C."/>
        </authorList>
    </citation>
    <scope>NUCLEOTIDE SEQUENCE</scope>
    <source>
        <strain evidence="1">QUZm001</strain>
    </source>
</reference>
<accession>A0AA38IUY9</accession>
<comment type="caution">
    <text evidence="1">The sequence shown here is derived from an EMBL/GenBank/DDBJ whole genome shotgun (WGS) entry which is preliminary data.</text>
</comment>
<proteinExistence type="predicted"/>
<dbReference type="EMBL" id="JALNTZ010000002">
    <property type="protein sequence ID" value="KAJ3662103.1"/>
    <property type="molecule type" value="Genomic_DNA"/>
</dbReference>
<dbReference type="AlphaFoldDB" id="A0AA38IUY9"/>
<name>A0AA38IUY9_9CUCU</name>
<dbReference type="Proteomes" id="UP001168821">
    <property type="component" value="Unassembled WGS sequence"/>
</dbReference>